<proteinExistence type="predicted"/>
<dbReference type="EMBL" id="ML145105">
    <property type="protein sequence ID" value="TBU60457.1"/>
    <property type="molecule type" value="Genomic_DNA"/>
</dbReference>
<protein>
    <submittedName>
        <fullName evidence="1">Uncharacterized protein</fullName>
    </submittedName>
</protein>
<dbReference type="AlphaFoldDB" id="A0A4Q9NRM6"/>
<sequence length="185" mass="21453">MLGYTPVVHFCRSRHSLISFHRPWSVQDKPVVFMRYVGTVFERWASVHSCAEKRENRRRINCLIIFDALFTGTPFSYSDSLLARRAGSPRMASAPAGVELMWSRHLFAMCRRCQVCHVPRLERTSTRPDSVRQLHYDPRIEVGRCGMRGSHRGQYISPRGVGFQYLLRPSRTSHGILAFRRSRIS</sequence>
<evidence type="ECO:0000313" key="1">
    <source>
        <dbReference type="EMBL" id="TBU60457.1"/>
    </source>
</evidence>
<accession>A0A4Q9NRM6</accession>
<organism evidence="1 2">
    <name type="scientific">Dichomitus squalens</name>
    <dbReference type="NCBI Taxonomy" id="114155"/>
    <lineage>
        <taxon>Eukaryota</taxon>
        <taxon>Fungi</taxon>
        <taxon>Dikarya</taxon>
        <taxon>Basidiomycota</taxon>
        <taxon>Agaricomycotina</taxon>
        <taxon>Agaricomycetes</taxon>
        <taxon>Polyporales</taxon>
        <taxon>Polyporaceae</taxon>
        <taxon>Dichomitus</taxon>
    </lineage>
</organism>
<name>A0A4Q9NRM6_9APHY</name>
<keyword evidence="2" id="KW-1185">Reference proteome</keyword>
<reference evidence="1 2" key="1">
    <citation type="submission" date="2019-01" db="EMBL/GenBank/DDBJ databases">
        <title>Draft genome sequences of three monokaryotic isolates of the white-rot basidiomycete fungus Dichomitus squalens.</title>
        <authorList>
            <consortium name="DOE Joint Genome Institute"/>
            <person name="Lopez S.C."/>
            <person name="Andreopoulos B."/>
            <person name="Pangilinan J."/>
            <person name="Lipzen A."/>
            <person name="Riley R."/>
            <person name="Ahrendt S."/>
            <person name="Ng V."/>
            <person name="Barry K."/>
            <person name="Daum C."/>
            <person name="Grigoriev I.V."/>
            <person name="Hilden K.S."/>
            <person name="Makela M.R."/>
            <person name="de Vries R.P."/>
        </authorList>
    </citation>
    <scope>NUCLEOTIDE SEQUENCE [LARGE SCALE GENOMIC DNA]</scope>
    <source>
        <strain evidence="1 2">CBS 464.89</strain>
    </source>
</reference>
<gene>
    <name evidence="1" type="ORF">BD310DRAFT_333511</name>
</gene>
<dbReference type="Proteomes" id="UP000292082">
    <property type="component" value="Unassembled WGS sequence"/>
</dbReference>
<evidence type="ECO:0000313" key="2">
    <source>
        <dbReference type="Proteomes" id="UP000292082"/>
    </source>
</evidence>